<feature type="compositionally biased region" description="Basic and acidic residues" evidence="2">
    <location>
        <begin position="14"/>
        <end position="33"/>
    </location>
</feature>
<dbReference type="SUPFAM" id="SSF56563">
    <property type="entry name" value="Major capsid protein gp5"/>
    <property type="match status" value="1"/>
</dbReference>
<dbReference type="Gene3D" id="3.30.2320.10">
    <property type="entry name" value="hypothetical protein PF0899 domain"/>
    <property type="match status" value="1"/>
</dbReference>
<dbReference type="EMBL" id="JAPDDP010000002">
    <property type="protein sequence ID" value="MDA0179024.1"/>
    <property type="molecule type" value="Genomic_DNA"/>
</dbReference>
<dbReference type="InterPro" id="IPR024455">
    <property type="entry name" value="Phage_capsid"/>
</dbReference>
<evidence type="ECO:0000256" key="2">
    <source>
        <dbReference type="SAM" id="MobiDB-lite"/>
    </source>
</evidence>
<keyword evidence="5" id="KW-1185">Reference proteome</keyword>
<proteinExistence type="predicted"/>
<organism evidence="4 5">
    <name type="scientific">Solirubrobacter phytolaccae</name>
    <dbReference type="NCBI Taxonomy" id="1404360"/>
    <lineage>
        <taxon>Bacteria</taxon>
        <taxon>Bacillati</taxon>
        <taxon>Actinomycetota</taxon>
        <taxon>Thermoleophilia</taxon>
        <taxon>Solirubrobacterales</taxon>
        <taxon>Solirubrobacteraceae</taxon>
        <taxon>Solirubrobacter</taxon>
    </lineage>
</organism>
<protein>
    <submittedName>
        <fullName evidence="4">Phage major capsid protein</fullName>
    </submittedName>
</protein>
<dbReference type="Gene3D" id="3.30.2400.10">
    <property type="entry name" value="Major capsid protein gp5"/>
    <property type="match status" value="1"/>
</dbReference>
<dbReference type="Pfam" id="PF05065">
    <property type="entry name" value="Phage_capsid"/>
    <property type="match status" value="1"/>
</dbReference>
<feature type="region of interest" description="Disordered" evidence="2">
    <location>
        <begin position="1"/>
        <end position="41"/>
    </location>
</feature>
<name>A0A9X3N3Q2_9ACTN</name>
<evidence type="ECO:0000313" key="5">
    <source>
        <dbReference type="Proteomes" id="UP001147653"/>
    </source>
</evidence>
<gene>
    <name evidence="4" type="ORF">OJ997_01860</name>
</gene>
<evidence type="ECO:0000259" key="3">
    <source>
        <dbReference type="Pfam" id="PF05065"/>
    </source>
</evidence>
<reference evidence="4" key="1">
    <citation type="submission" date="2022-10" db="EMBL/GenBank/DDBJ databases">
        <title>The WGS of Solirubrobacter phytolaccae KCTC 29190.</title>
        <authorList>
            <person name="Jiang Z."/>
        </authorList>
    </citation>
    <scope>NUCLEOTIDE SEQUENCE</scope>
    <source>
        <strain evidence="4">KCTC 29190</strain>
    </source>
</reference>
<dbReference type="AlphaFoldDB" id="A0A9X3N3Q2"/>
<evidence type="ECO:0000256" key="1">
    <source>
        <dbReference type="ARBA" id="ARBA00004328"/>
    </source>
</evidence>
<dbReference type="Proteomes" id="UP001147653">
    <property type="component" value="Unassembled WGS sequence"/>
</dbReference>
<feature type="domain" description="Phage capsid-like C-terminal" evidence="3">
    <location>
        <begin position="156"/>
        <end position="414"/>
    </location>
</feature>
<dbReference type="InterPro" id="IPR054612">
    <property type="entry name" value="Phage_capsid-like_C"/>
</dbReference>
<dbReference type="RefSeq" id="WP_270023291.1">
    <property type="nucleotide sequence ID" value="NZ_JAPDDP010000002.1"/>
</dbReference>
<sequence>MTDVRQRAAAARTARKDAREERDEAKADFEAASHDGPVTDWPEFKRMQRAGAKFSSADAEVEMIEDEERFLLEQVGGVARSFSGESFLNDPRTLEVLEATASSSAPIGNGMRLGIGVARDDLVAMLGQHAGGGMMAATPGIAEVGDGGRHGRHLGVREQMRRPLTLLDLFPSAPMDGNMIEYLQETGELDVGAAETAEGAVKPQGGVDLLDAEARARTIAEWVKVKRQQLADVAALGEVLRNRLTYKVLRRLERQIVNGDGLGENIKGIMKTTGVAEIAYNASELAADQALEGLVAVMLKDARPDFIALNPRDWADMLKAKTTGSGEYFSGGPFVATAERLWNTPALPVTGVASGSALVGDAARGATVWVREGVQVLASDSDQDDFVRNRVTLLGEGRFALSVWEPAAFAVVRFKAP</sequence>
<accession>A0A9X3N3Q2</accession>
<evidence type="ECO:0000313" key="4">
    <source>
        <dbReference type="EMBL" id="MDA0179024.1"/>
    </source>
</evidence>
<dbReference type="NCBIfam" id="TIGR01554">
    <property type="entry name" value="major_cap_HK97"/>
    <property type="match status" value="1"/>
</dbReference>
<comment type="subcellular location">
    <subcellularLocation>
        <location evidence="1">Virion</location>
    </subcellularLocation>
</comment>
<comment type="caution">
    <text evidence="4">The sequence shown here is derived from an EMBL/GenBank/DDBJ whole genome shotgun (WGS) entry which is preliminary data.</text>
</comment>